<proteinExistence type="predicted"/>
<feature type="chain" id="PRO_5017695268" evidence="1">
    <location>
        <begin position="20"/>
        <end position="96"/>
    </location>
</feature>
<dbReference type="EMBL" id="QNVT01000006">
    <property type="protein sequence ID" value="REC62825.1"/>
    <property type="molecule type" value="Genomic_DNA"/>
</dbReference>
<keyword evidence="3" id="KW-1185">Reference proteome</keyword>
<keyword evidence="1" id="KW-0732">Signal</keyword>
<evidence type="ECO:0000256" key="1">
    <source>
        <dbReference type="SAM" id="SignalP"/>
    </source>
</evidence>
<dbReference type="AlphaFoldDB" id="A0A3D9CAD1"/>
<organism evidence="2 3">
    <name type="scientific">Chryseobacterium pennae</name>
    <dbReference type="NCBI Taxonomy" id="2258962"/>
    <lineage>
        <taxon>Bacteria</taxon>
        <taxon>Pseudomonadati</taxon>
        <taxon>Bacteroidota</taxon>
        <taxon>Flavobacteriia</taxon>
        <taxon>Flavobacteriales</taxon>
        <taxon>Weeksellaceae</taxon>
        <taxon>Chryseobacterium group</taxon>
        <taxon>Chryseobacterium</taxon>
    </lineage>
</organism>
<protein>
    <submittedName>
        <fullName evidence="2">Uncharacterized protein</fullName>
    </submittedName>
</protein>
<evidence type="ECO:0000313" key="3">
    <source>
        <dbReference type="Proteomes" id="UP000256686"/>
    </source>
</evidence>
<gene>
    <name evidence="2" type="ORF">DRF65_08360</name>
</gene>
<accession>A0A3D9CAD1</accession>
<dbReference type="Proteomes" id="UP000256686">
    <property type="component" value="Unassembled WGS sequence"/>
</dbReference>
<comment type="caution">
    <text evidence="2">The sequence shown here is derived from an EMBL/GenBank/DDBJ whole genome shotgun (WGS) entry which is preliminary data.</text>
</comment>
<evidence type="ECO:0000313" key="2">
    <source>
        <dbReference type="EMBL" id="REC62825.1"/>
    </source>
</evidence>
<reference evidence="3" key="1">
    <citation type="submission" date="2018-06" db="EMBL/GenBank/DDBJ databases">
        <authorList>
            <person name="Lum Nde A."/>
            <person name="Hugo C."/>
        </authorList>
    </citation>
    <scope>NUCLEOTIDE SEQUENCE [LARGE SCALE GENOMIC DNA]</scope>
    <source>
        <strain evidence="3">1_F178</strain>
    </source>
</reference>
<name>A0A3D9CAD1_9FLAO</name>
<dbReference type="RefSeq" id="WP_115970313.1">
    <property type="nucleotide sequence ID" value="NZ_QNVT01000006.1"/>
</dbReference>
<sequence>MKYLLILILLFSSSFYSQQCSCSQKPELKDVISCEATLLQNEAKIYWEYDCNSSWITFQKGKEKIKIFELEKEFIELSGRLGYRNWTEYKNTFLIE</sequence>
<feature type="signal peptide" evidence="1">
    <location>
        <begin position="1"/>
        <end position="19"/>
    </location>
</feature>